<reference evidence="2 3" key="1">
    <citation type="submission" date="2018-03" db="EMBL/GenBank/DDBJ databases">
        <authorList>
            <person name="Keele B.F."/>
        </authorList>
    </citation>
    <scope>NUCLEOTIDE SEQUENCE [LARGE SCALE GENOMIC DNA]</scope>
    <source>
        <strain evidence="2 3">IB-3</strain>
    </source>
</reference>
<comment type="caution">
    <text evidence="2">The sequence shown here is derived from an EMBL/GenBank/DDBJ whole genome shotgun (WGS) entry which is preliminary data.</text>
</comment>
<organism evidence="2 3">
    <name type="scientific">Nocardioides currus</name>
    <dbReference type="NCBI Taxonomy" id="2133958"/>
    <lineage>
        <taxon>Bacteria</taxon>
        <taxon>Bacillati</taxon>
        <taxon>Actinomycetota</taxon>
        <taxon>Actinomycetes</taxon>
        <taxon>Propionibacteriales</taxon>
        <taxon>Nocardioidaceae</taxon>
        <taxon>Nocardioides</taxon>
    </lineage>
</organism>
<evidence type="ECO:0000256" key="1">
    <source>
        <dbReference type="SAM" id="MobiDB-lite"/>
    </source>
</evidence>
<evidence type="ECO:0000313" key="3">
    <source>
        <dbReference type="Proteomes" id="UP000244867"/>
    </source>
</evidence>
<dbReference type="Proteomes" id="UP000244867">
    <property type="component" value="Unassembled WGS sequence"/>
</dbReference>
<gene>
    <name evidence="2" type="ORF">C7S10_15790</name>
</gene>
<protein>
    <submittedName>
        <fullName evidence="2">Uncharacterized protein</fullName>
    </submittedName>
</protein>
<accession>A0A2R7YUD8</accession>
<feature type="compositionally biased region" description="Basic and acidic residues" evidence="1">
    <location>
        <begin position="1"/>
        <end position="10"/>
    </location>
</feature>
<dbReference type="RefSeq" id="WP_108345407.1">
    <property type="nucleotide sequence ID" value="NZ_PYXZ01000007.1"/>
</dbReference>
<feature type="region of interest" description="Disordered" evidence="1">
    <location>
        <begin position="1"/>
        <end position="23"/>
    </location>
</feature>
<proteinExistence type="predicted"/>
<sequence length="179" mass="19304">MSEEADRSTDETTSDLSAAPPTPRHIWTRRAGVGLLVLIVGAAGLDLLGPRTGTTTAHGGGWTLDVRYPQITRDGEPAPLDLRVTTDAAFGDTVTLRLCNEWFDHLDFQAWYPSPSAETAQPGWIVYEFDAPTNGDTLDVSLDARVAPGQLGGRDGCEISVLDHDEPAVTAGFTMWRIP</sequence>
<evidence type="ECO:0000313" key="2">
    <source>
        <dbReference type="EMBL" id="PUA80017.1"/>
    </source>
</evidence>
<dbReference type="OrthoDB" id="3785419at2"/>
<keyword evidence="3" id="KW-1185">Reference proteome</keyword>
<name>A0A2R7YUD8_9ACTN</name>
<dbReference type="EMBL" id="PYXZ01000007">
    <property type="protein sequence ID" value="PUA80017.1"/>
    <property type="molecule type" value="Genomic_DNA"/>
</dbReference>
<dbReference type="AlphaFoldDB" id="A0A2R7YUD8"/>